<reference evidence="2 3" key="1">
    <citation type="submission" date="2023-02" db="EMBL/GenBank/DDBJ databases">
        <title>LHISI_Scaffold_Assembly.</title>
        <authorList>
            <person name="Stuart O.P."/>
            <person name="Cleave R."/>
            <person name="Magrath M.J.L."/>
            <person name="Mikheyev A.S."/>
        </authorList>
    </citation>
    <scope>NUCLEOTIDE SEQUENCE [LARGE SCALE GENOMIC DNA]</scope>
    <source>
        <strain evidence="2">Daus_M_001</strain>
        <tissue evidence="2">Leg muscle</tissue>
    </source>
</reference>
<comment type="caution">
    <text evidence="2">The sequence shown here is derived from an EMBL/GenBank/DDBJ whole genome shotgun (WGS) entry which is preliminary data.</text>
</comment>
<keyword evidence="3" id="KW-1185">Reference proteome</keyword>
<proteinExistence type="predicted"/>
<evidence type="ECO:0000313" key="3">
    <source>
        <dbReference type="Proteomes" id="UP001159363"/>
    </source>
</evidence>
<gene>
    <name evidence="2" type="ORF">PR048_033606</name>
</gene>
<evidence type="ECO:0000313" key="2">
    <source>
        <dbReference type="EMBL" id="KAJ8866082.1"/>
    </source>
</evidence>
<feature type="compositionally biased region" description="Basic and acidic residues" evidence="1">
    <location>
        <begin position="480"/>
        <end position="494"/>
    </location>
</feature>
<accession>A0ABQ9G3T0</accession>
<protein>
    <submittedName>
        <fullName evidence="2">Uncharacterized protein</fullName>
    </submittedName>
</protein>
<feature type="region of interest" description="Disordered" evidence="1">
    <location>
        <begin position="454"/>
        <end position="496"/>
    </location>
</feature>
<name>A0ABQ9G3T0_9NEOP</name>
<organism evidence="2 3">
    <name type="scientific">Dryococelus australis</name>
    <dbReference type="NCBI Taxonomy" id="614101"/>
    <lineage>
        <taxon>Eukaryota</taxon>
        <taxon>Metazoa</taxon>
        <taxon>Ecdysozoa</taxon>
        <taxon>Arthropoda</taxon>
        <taxon>Hexapoda</taxon>
        <taxon>Insecta</taxon>
        <taxon>Pterygota</taxon>
        <taxon>Neoptera</taxon>
        <taxon>Polyneoptera</taxon>
        <taxon>Phasmatodea</taxon>
        <taxon>Verophasmatodea</taxon>
        <taxon>Anareolatae</taxon>
        <taxon>Phasmatidae</taxon>
        <taxon>Eurycanthinae</taxon>
        <taxon>Dryococelus</taxon>
    </lineage>
</organism>
<evidence type="ECO:0000256" key="1">
    <source>
        <dbReference type="SAM" id="MobiDB-lite"/>
    </source>
</evidence>
<sequence length="816" mass="92050">MTIAERHCDLRKTTIGRRWYGRWERECMQISLPAYQLPGVGALQVVLPLSFTWVGGANGMSIMEQRQSERAWTIPTCENQRAAPRGIKPGSPWWEASRLTATPQRPQHLLKWGVAVLGTRPFGLRECVYTLTRSGTLFITCNTLNAVLKHCGTFYTHSFITPWGSRKGRAAAGSLLANWPRGPRNTIFYSNQWFMSNDSTNSPLPRRRLAKKGCERGLGKREKTGKGGLSQSLRTQYSLHRTNNCCEAGVSRLQRPGYVEIEYMKIHNLEKQTTNENLSSVRTVDILSNDNSCNAVWAPREEYFTTPGETFSLCHCKDRFLRSPERKSTQSIAALHVACIYRRSLEANQHADGLACLTTPLNIKPGRERNCNNSLRKSQVEKPPLPAGNRDEYAPCGFRKVESNRECTIDSCAQFFREQRIACVELGMLNRDMGRRVPTKILYEACRGGEVQFPDEWPLGQGPSTGETSIEGPFRRNTHRERERERERERKQPSEFKCSSANLRTRSCKPHCRSYTTRPQQCEPGSIPGEVAPRFPQVGIVPDDAAGSYGFSRGSPIPPRSCIPALLHSHLVILIKMLLNSYSILGQIIFSHWPLRHSATTHVFDLAKRNEGTTIHKFTLGSESCRDCRMIGGFVARTRITSPPLTSLTGSRCELDKKGQGSEKLCRRWFPSGYSNGQGAYLSSGLPLVETCEFRDKIDAKHVYTKVDFAIGSQFIRHALDDSEPIADVQGNKLDSTPLCTCRPRISVQWPPPKFGKRVRRVLLFNPAMRVIEVSMEQCRNERARKTGYPRENPPTNGIVRHDSHMRKSGLTHAGN</sequence>
<feature type="region of interest" description="Disordered" evidence="1">
    <location>
        <begin position="786"/>
        <end position="816"/>
    </location>
</feature>
<dbReference type="Proteomes" id="UP001159363">
    <property type="component" value="Chromosome 16"/>
</dbReference>
<dbReference type="EMBL" id="JARBHB010000017">
    <property type="protein sequence ID" value="KAJ8866082.1"/>
    <property type="molecule type" value="Genomic_DNA"/>
</dbReference>